<dbReference type="Gene3D" id="3.40.605.10">
    <property type="entry name" value="Aldehyde Dehydrogenase, Chain A, domain 1"/>
    <property type="match status" value="1"/>
</dbReference>
<dbReference type="EMBL" id="RAPK01000006">
    <property type="protein sequence ID" value="RKD76455.1"/>
    <property type="molecule type" value="Genomic_DNA"/>
</dbReference>
<dbReference type="Proteomes" id="UP000285120">
    <property type="component" value="Unassembled WGS sequence"/>
</dbReference>
<name>A0A419V8P7_9BACL</name>
<evidence type="ECO:0000256" key="2">
    <source>
        <dbReference type="ARBA" id="ARBA00009986"/>
    </source>
</evidence>
<dbReference type="AlphaFoldDB" id="A0A419V8P7"/>
<gene>
    <name evidence="7" type="ORF">ATL39_0672</name>
</gene>
<dbReference type="FunFam" id="3.40.605.10:FF:000022">
    <property type="entry name" value="Aldehyde dehydrogenase A"/>
    <property type="match status" value="1"/>
</dbReference>
<dbReference type="Gene3D" id="3.40.309.10">
    <property type="entry name" value="Aldehyde Dehydrogenase, Chain A, domain 2"/>
    <property type="match status" value="1"/>
</dbReference>
<dbReference type="RefSeq" id="WP_120191857.1">
    <property type="nucleotide sequence ID" value="NZ_RAPK01000006.1"/>
</dbReference>
<dbReference type="OrthoDB" id="9762913at2"/>
<protein>
    <submittedName>
        <fullName evidence="7">Lactaldehyde dehydrogenase/glycolaldehyde dehydrogenase</fullName>
    </submittedName>
</protein>
<accession>A0A419V8P7</accession>
<keyword evidence="3 5" id="KW-0560">Oxidoreductase</keyword>
<proteinExistence type="inferred from homology"/>
<dbReference type="FunFam" id="3.40.309.10:FF:000009">
    <property type="entry name" value="Aldehyde dehydrogenase A"/>
    <property type="match status" value="1"/>
</dbReference>
<reference evidence="7 8" key="1">
    <citation type="submission" date="2018-09" db="EMBL/GenBank/DDBJ databases">
        <title>Genomic Encyclopedia of Archaeal and Bacterial Type Strains, Phase II (KMG-II): from individual species to whole genera.</title>
        <authorList>
            <person name="Goeker M."/>
        </authorList>
    </citation>
    <scope>NUCLEOTIDE SEQUENCE [LARGE SCALE GENOMIC DNA]</scope>
    <source>
        <strain evidence="7 8">DSM 17008</strain>
    </source>
</reference>
<dbReference type="InterPro" id="IPR016161">
    <property type="entry name" value="Ald_DH/histidinol_DH"/>
</dbReference>
<dbReference type="GO" id="GO:0044281">
    <property type="term" value="P:small molecule metabolic process"/>
    <property type="evidence" value="ECO:0007669"/>
    <property type="project" value="UniProtKB-ARBA"/>
</dbReference>
<dbReference type="PROSITE" id="PS00687">
    <property type="entry name" value="ALDEHYDE_DEHYDR_GLU"/>
    <property type="match status" value="1"/>
</dbReference>
<keyword evidence="8" id="KW-1185">Reference proteome</keyword>
<dbReference type="CDD" id="cd07088">
    <property type="entry name" value="ALDH_LactADH-AldA"/>
    <property type="match status" value="1"/>
</dbReference>
<comment type="caution">
    <text evidence="7">The sequence shown here is derived from an EMBL/GenBank/DDBJ whole genome shotgun (WGS) entry which is preliminary data.</text>
</comment>
<evidence type="ECO:0000256" key="1">
    <source>
        <dbReference type="ARBA" id="ARBA00004921"/>
    </source>
</evidence>
<dbReference type="Pfam" id="PF00171">
    <property type="entry name" value="Aldedh"/>
    <property type="match status" value="1"/>
</dbReference>
<organism evidence="7 8">
    <name type="scientific">Sinobaca qinghaiensis</name>
    <dbReference type="NCBI Taxonomy" id="342944"/>
    <lineage>
        <taxon>Bacteria</taxon>
        <taxon>Bacillati</taxon>
        <taxon>Bacillota</taxon>
        <taxon>Bacilli</taxon>
        <taxon>Bacillales</taxon>
        <taxon>Sporolactobacillaceae</taxon>
        <taxon>Sinobaca</taxon>
    </lineage>
</organism>
<dbReference type="PANTHER" id="PTHR11699">
    <property type="entry name" value="ALDEHYDE DEHYDROGENASE-RELATED"/>
    <property type="match status" value="1"/>
</dbReference>
<evidence type="ECO:0000256" key="3">
    <source>
        <dbReference type="ARBA" id="ARBA00023002"/>
    </source>
</evidence>
<evidence type="ECO:0000313" key="8">
    <source>
        <dbReference type="Proteomes" id="UP000285120"/>
    </source>
</evidence>
<dbReference type="InterPro" id="IPR016163">
    <property type="entry name" value="Ald_DH_C"/>
</dbReference>
<dbReference type="GO" id="GO:0042802">
    <property type="term" value="F:identical protein binding"/>
    <property type="evidence" value="ECO:0007669"/>
    <property type="project" value="UniProtKB-ARBA"/>
</dbReference>
<dbReference type="GO" id="GO:0016052">
    <property type="term" value="P:carbohydrate catabolic process"/>
    <property type="evidence" value="ECO:0007669"/>
    <property type="project" value="UniProtKB-ARBA"/>
</dbReference>
<dbReference type="SUPFAM" id="SSF53720">
    <property type="entry name" value="ALDH-like"/>
    <property type="match status" value="1"/>
</dbReference>
<evidence type="ECO:0000256" key="4">
    <source>
        <dbReference type="PROSITE-ProRule" id="PRU10007"/>
    </source>
</evidence>
<feature type="domain" description="Aldehyde dehydrogenase" evidence="6">
    <location>
        <begin position="13"/>
        <end position="474"/>
    </location>
</feature>
<feature type="active site" evidence="4">
    <location>
        <position position="249"/>
    </location>
</feature>
<evidence type="ECO:0000259" key="6">
    <source>
        <dbReference type="Pfam" id="PF00171"/>
    </source>
</evidence>
<comment type="pathway">
    <text evidence="1">Carbohydrate degradation.</text>
</comment>
<sequence length="483" mass="52799">MDVTYQHYINGEWVPSDHDDTIDVINPATEEVISTIPSGTKEETERAVAAADEAFDSWAATPVADRAVYLMKIADKLEEKKDHFIKTLTEENGKTMDTSNAELTVAIDYFRYMAGWARKYEGEILESDRPNENIMVFKKPIGVVGGIIPWNFPVFILARKVAPALLTGCTIVIKPGQATPNTAGEFAKLIHELDLPKGVFNIVHGKGSTVGNTLASHPKMGMISMTGSFNAGSAVMEAAAKGITKVNLELGGKAPAIVSKHADVDLAVGNVYASRTINNGQACTNAERVYVHEDVAEEFTRKITEKMKNAKVGNSMNEQNIDVGPLVNQDQIDSVSAMVDNAVKAGAKVETGGSRKESDKGFFYQPTVLTAVKQDMEIIQEEIFGPVLPIMTYKNFDDAIKMANDTVFGLSSSIFSENIHEIMRAANELKFGETFVNRENFEAIQGFHAGRKQSGLGGADGKHGLEEHLETHVVYMQYKNDIN</sequence>
<dbReference type="GO" id="GO:0004030">
    <property type="term" value="F:aldehyde dehydrogenase [NAD(P)+] activity"/>
    <property type="evidence" value="ECO:0007669"/>
    <property type="project" value="UniProtKB-ARBA"/>
</dbReference>
<dbReference type="InterPro" id="IPR029510">
    <property type="entry name" value="Ald_DH_CS_GLU"/>
</dbReference>
<evidence type="ECO:0000313" key="7">
    <source>
        <dbReference type="EMBL" id="RKD76455.1"/>
    </source>
</evidence>
<dbReference type="InterPro" id="IPR016162">
    <property type="entry name" value="Ald_DH_N"/>
</dbReference>
<comment type="similarity">
    <text evidence="2 5">Belongs to the aldehyde dehydrogenase family.</text>
</comment>
<evidence type="ECO:0000256" key="5">
    <source>
        <dbReference type="RuleBase" id="RU003345"/>
    </source>
</evidence>
<dbReference type="NCBIfam" id="NF007497">
    <property type="entry name" value="PRK10090.1"/>
    <property type="match status" value="1"/>
</dbReference>
<dbReference type="InterPro" id="IPR015590">
    <property type="entry name" value="Aldehyde_DH_dom"/>
</dbReference>